<protein>
    <submittedName>
        <fullName evidence="2">GNAT family N-acetyltransferase</fullName>
    </submittedName>
</protein>
<accession>A0ABY4VWI4</accession>
<evidence type="ECO:0000259" key="1">
    <source>
        <dbReference type="PROSITE" id="PS51186"/>
    </source>
</evidence>
<gene>
    <name evidence="2" type="ORF">NDR89_10870</name>
</gene>
<dbReference type="Gene3D" id="3.40.630.30">
    <property type="match status" value="1"/>
</dbReference>
<keyword evidence="3" id="KW-1185">Reference proteome</keyword>
<evidence type="ECO:0000313" key="3">
    <source>
        <dbReference type="Proteomes" id="UP001056648"/>
    </source>
</evidence>
<sequence>MTTNQANLAAPTVRDATDDDLPAIHAIYTYHVLHGRASFEEVPPTLEEMRERRAAVLTKGLPYLVAELQSDGRPVVAGYAYASAYRTRSAYRHTIEDSIYLDERHRGRGIGAVLLAALLARCESGPWRQMVAVIACPAGGEGNGSIALHERMGFRMAGRLEAVGFKHGQWIDTALMQRPLGAGATALPDGQTSDR</sequence>
<reference evidence="2" key="1">
    <citation type="submission" date="2022-06" db="EMBL/GenBank/DDBJ databases">
        <title>Complete genome sequence and characterization of Cupriavidus gilardii QJ1 isolated from contaminating cells.</title>
        <authorList>
            <person name="Qi J."/>
        </authorList>
    </citation>
    <scope>NUCLEOTIDE SEQUENCE</scope>
    <source>
        <strain evidence="2">QJ1</strain>
    </source>
</reference>
<dbReference type="PROSITE" id="PS51186">
    <property type="entry name" value="GNAT"/>
    <property type="match status" value="1"/>
</dbReference>
<dbReference type="SUPFAM" id="SSF55729">
    <property type="entry name" value="Acyl-CoA N-acyltransferases (Nat)"/>
    <property type="match status" value="1"/>
</dbReference>
<dbReference type="Proteomes" id="UP001056648">
    <property type="component" value="Chromosome 2"/>
</dbReference>
<dbReference type="Pfam" id="PF13420">
    <property type="entry name" value="Acetyltransf_4"/>
    <property type="match status" value="1"/>
</dbReference>
<organism evidence="2 3">
    <name type="scientific">Cupriavidus gilardii</name>
    <dbReference type="NCBI Taxonomy" id="82541"/>
    <lineage>
        <taxon>Bacteria</taxon>
        <taxon>Pseudomonadati</taxon>
        <taxon>Pseudomonadota</taxon>
        <taxon>Betaproteobacteria</taxon>
        <taxon>Burkholderiales</taxon>
        <taxon>Burkholderiaceae</taxon>
        <taxon>Cupriavidus</taxon>
    </lineage>
</organism>
<dbReference type="InterPro" id="IPR016181">
    <property type="entry name" value="Acyl_CoA_acyltransferase"/>
</dbReference>
<dbReference type="EMBL" id="CP098736">
    <property type="protein sequence ID" value="USE80294.1"/>
    <property type="molecule type" value="Genomic_DNA"/>
</dbReference>
<dbReference type="RefSeq" id="WP_252253312.1">
    <property type="nucleotide sequence ID" value="NZ_CP098736.1"/>
</dbReference>
<dbReference type="PANTHER" id="PTHR43072:SF8">
    <property type="entry name" value="ACYLTRANSFERASE FABY-RELATED"/>
    <property type="match status" value="1"/>
</dbReference>
<feature type="domain" description="N-acetyltransferase" evidence="1">
    <location>
        <begin position="11"/>
        <end position="181"/>
    </location>
</feature>
<evidence type="ECO:0000313" key="2">
    <source>
        <dbReference type="EMBL" id="USE80294.1"/>
    </source>
</evidence>
<dbReference type="InterPro" id="IPR000182">
    <property type="entry name" value="GNAT_dom"/>
</dbReference>
<dbReference type="PANTHER" id="PTHR43072">
    <property type="entry name" value="N-ACETYLTRANSFERASE"/>
    <property type="match status" value="1"/>
</dbReference>
<proteinExistence type="predicted"/>
<name>A0ABY4VWI4_9BURK</name>